<comment type="caution">
    <text evidence="2">The sequence shown here is derived from an EMBL/GenBank/DDBJ whole genome shotgun (WGS) entry which is preliminary data.</text>
</comment>
<evidence type="ECO:0000313" key="3">
    <source>
        <dbReference type="Proteomes" id="UP000547510"/>
    </source>
</evidence>
<dbReference type="AlphaFoldDB" id="A0A841CNE8"/>
<keyword evidence="3" id="KW-1185">Reference proteome</keyword>
<dbReference type="InterPro" id="IPR012924">
    <property type="entry name" value="TfuA_core"/>
</dbReference>
<evidence type="ECO:0000313" key="2">
    <source>
        <dbReference type="EMBL" id="MBB5958443.1"/>
    </source>
</evidence>
<gene>
    <name evidence="2" type="ORF">FHS29_005051</name>
</gene>
<feature type="domain" description="TfuA-like core" evidence="1">
    <location>
        <begin position="1"/>
        <end position="89"/>
    </location>
</feature>
<organism evidence="2 3">
    <name type="scientific">Saccharothrix tamanrassetensis</name>
    <dbReference type="NCBI Taxonomy" id="1051531"/>
    <lineage>
        <taxon>Bacteria</taxon>
        <taxon>Bacillati</taxon>
        <taxon>Actinomycetota</taxon>
        <taxon>Actinomycetes</taxon>
        <taxon>Pseudonocardiales</taxon>
        <taxon>Pseudonocardiaceae</taxon>
        <taxon>Saccharothrix</taxon>
    </lineage>
</organism>
<evidence type="ECO:0000259" key="1">
    <source>
        <dbReference type="Pfam" id="PF07812"/>
    </source>
</evidence>
<protein>
    <recommendedName>
        <fullName evidence="1">TfuA-like core domain-containing protein</fullName>
    </recommendedName>
</protein>
<proteinExistence type="predicted"/>
<dbReference type="Proteomes" id="UP000547510">
    <property type="component" value="Unassembled WGS sequence"/>
</dbReference>
<reference evidence="2 3" key="1">
    <citation type="submission" date="2020-08" db="EMBL/GenBank/DDBJ databases">
        <title>Genomic Encyclopedia of Type Strains, Phase III (KMG-III): the genomes of soil and plant-associated and newly described type strains.</title>
        <authorList>
            <person name="Whitman W."/>
        </authorList>
    </citation>
    <scope>NUCLEOTIDE SEQUENCE [LARGE SCALE GENOMIC DNA]</scope>
    <source>
        <strain evidence="2 3">CECT 8640</strain>
    </source>
</reference>
<accession>A0A841CNE8</accession>
<name>A0A841CNE8_9PSEU</name>
<dbReference type="EMBL" id="JACHJN010000008">
    <property type="protein sequence ID" value="MBB5958443.1"/>
    <property type="molecule type" value="Genomic_DNA"/>
</dbReference>
<dbReference type="Pfam" id="PF07812">
    <property type="entry name" value="TfuA"/>
    <property type="match status" value="1"/>
</dbReference>
<sequence length="354" mass="38794">MGALRALELSAFGMQGCGVIYRQYRAGIFDGDDAVAVAHEEDPPYRSLSVPIVNLHAAARAACAAGVLRAEQIADVMSALRAVYYPARTRAKVVDVLRKVGAPRFADWFHQHTADDPQAFDQKRLDCFSAIEAARGIIGAGARGHVIGGESGRWKTSFVRHWRNHFIGRAGAPPLAQRIAYQQIFNPDYRWVWERYLQETYARRGRPLLPGAALRVTDFIADRTGVDRFPPAPGGEDRFFDFLCPVPDFSDDREVELLLAGEAPSDVEAVSDHLGHGLAFADANPGPAGRRTRKVLSRHAAELLLSRIWGVPAEGLGGECRKRGIPDAGRATRLLQPFVVGVLKAGTHWRGETA</sequence>